<evidence type="ECO:0000256" key="1">
    <source>
        <dbReference type="SAM" id="MobiDB-lite"/>
    </source>
</evidence>
<accession>A0A6J7W9X5</accession>
<reference evidence="2" key="1">
    <citation type="submission" date="2020-05" db="EMBL/GenBank/DDBJ databases">
        <authorList>
            <person name="Chiriac C."/>
            <person name="Salcher M."/>
            <person name="Ghai R."/>
            <person name="Kavagutti S V."/>
        </authorList>
    </citation>
    <scope>NUCLEOTIDE SEQUENCE</scope>
</reference>
<proteinExistence type="predicted"/>
<name>A0A6J7W9X5_9CAUD</name>
<dbReference type="EMBL" id="LR798198">
    <property type="protein sequence ID" value="CAB5155563.1"/>
    <property type="molecule type" value="Genomic_DNA"/>
</dbReference>
<sequence length="62" mass="6477">MCMKTPKPPKPQTVAPPPPPPSDEKPQTPVIGDNYGAGDTLAAKRKGRNSLTIPMGGLNIPT</sequence>
<feature type="region of interest" description="Disordered" evidence="1">
    <location>
        <begin position="1"/>
        <end position="62"/>
    </location>
</feature>
<gene>
    <name evidence="2" type="ORF">UFOVP149_16</name>
</gene>
<organism evidence="2">
    <name type="scientific">uncultured Caudovirales phage</name>
    <dbReference type="NCBI Taxonomy" id="2100421"/>
    <lineage>
        <taxon>Viruses</taxon>
        <taxon>Duplodnaviria</taxon>
        <taxon>Heunggongvirae</taxon>
        <taxon>Uroviricota</taxon>
        <taxon>Caudoviricetes</taxon>
        <taxon>Peduoviridae</taxon>
        <taxon>Maltschvirus</taxon>
        <taxon>Maltschvirus maltsch</taxon>
    </lineage>
</organism>
<feature type="compositionally biased region" description="Pro residues" evidence="1">
    <location>
        <begin position="1"/>
        <end position="21"/>
    </location>
</feature>
<protein>
    <submittedName>
        <fullName evidence="2">Uncharacterized protein</fullName>
    </submittedName>
</protein>
<evidence type="ECO:0000313" key="2">
    <source>
        <dbReference type="EMBL" id="CAB5155563.1"/>
    </source>
</evidence>